<dbReference type="Proteomes" id="UP001596058">
    <property type="component" value="Unassembled WGS sequence"/>
</dbReference>
<feature type="domain" description="NB-ARC" evidence="2">
    <location>
        <begin position="411"/>
        <end position="517"/>
    </location>
</feature>
<organism evidence="3 4">
    <name type="scientific">Nonomuraea insulae</name>
    <dbReference type="NCBI Taxonomy" id="1616787"/>
    <lineage>
        <taxon>Bacteria</taxon>
        <taxon>Bacillati</taxon>
        <taxon>Actinomycetota</taxon>
        <taxon>Actinomycetes</taxon>
        <taxon>Streptosporangiales</taxon>
        <taxon>Streptosporangiaceae</taxon>
        <taxon>Nonomuraea</taxon>
    </lineage>
</organism>
<dbReference type="RefSeq" id="WP_379523419.1">
    <property type="nucleotide sequence ID" value="NZ_JBHSPA010000106.1"/>
</dbReference>
<sequence length="1186" mass="130448">MTKARVIAFFSTRPGLGRTMALCNCALLLAEAGKRVLVLDEEPDAPALRRYLSRFMPDRPREPRTAGPGDWSGMEVSVDSSRQVVHHAVLDGQEIDASAPYDYVLVNLRPGAEPSPLIRSCDIGVVCFWLSPHGIDEAAAMARQVQLAGTPVTPLPTMVSHESDDLLRVARQRARTGFGKDVEVEVPYDSAAYFSDDLAVITEPPSSGGSQRVAYERLVERLSGGAVTTLRHVSVVYVPGYDVWAEWLGAQIDLWGVRVDTVVRADYLLRTPVDLLAGDAHTVVLFVGPADEPTGLDWQHRRGRPSPVPGRGLIRVLLDDRGPDSSPAGEMEVDLRGLHEAEAAAELQAKLGVSGSFVTGGEGAGAARFPSRPPVLSELPQREEGFTGRQALLTELRAGLGPRWDRTGRCVVHGEEGRGKSTLALEFAHRFRGAYDIVHWIHGEDAFATRESLRRLVQELGLPPREDAVAVLNEHLATPESGRWLLIFDDVDRPEAIEGLIPQGPYGHVIVTSRSAGWPADFTPVEVGRLTPAHAISLLTSGDELLSESGAAKIGATVEYLPLAVSMAKAWMDRELTSTQRPRRTIEDLRTITVDRFLFTFHRIKRELQAQHRPDDVHAIMVELMLDLLRGVPGGTGAPWLLEALTFVSADGVPLTIAHSTASRDYAVSLVDEYGDGLMVDALLRLLHEHALARVEPGPKGRLRVHRVIASLVRARMSDEHVRARRQQVLTLLARHAPAETEGPDAELFAELGKHLFTSGALDSFDEMVQRWIIGQVRYLFLQDDRSSWNQAVVIGDRALENWSAPGAEVKSDLLNSLRMHLANAHRALDRPEIAFALSRQALQELSGARRVQPLRYIAAQVHAADLRAIGDFDEAYHWDAVAWEGMTRVFGPDHEWTSKVLNSLALSASLNGKPHRAYELAKQRMDRRRALFGDGDLGLWRTVLTAGVLLRDLGRYAESYDLVRSGLDHLASRSAKGDPRNLLMLRLQTSLAAAERMLERPFEALARDRETLEELRSLVGGQHLYTLLCQASFAADLYARGEHAGAADNARRVVTGLAATQPEHPFTYAARVNLATYLGSAGESAEARELAGRAHQTLRGRLGLRHPYTLAAAVTLANQLVESEPAEALALEERAWDYLARVFGLDHPWVLAVQENLTNTRRRQVGHPGAEADVRNCVEIEILGN</sequence>
<proteinExistence type="predicted"/>
<comment type="caution">
    <text evidence="3">The sequence shown here is derived from an EMBL/GenBank/DDBJ whole genome shotgun (WGS) entry which is preliminary data.</text>
</comment>
<dbReference type="InterPro" id="IPR002182">
    <property type="entry name" value="NB-ARC"/>
</dbReference>
<dbReference type="SUPFAM" id="SSF48452">
    <property type="entry name" value="TPR-like"/>
    <property type="match status" value="2"/>
</dbReference>
<dbReference type="PANTHER" id="PTHR35205">
    <property type="entry name" value="NB-ARC AND TPR DOMAIN PROTEIN"/>
    <property type="match status" value="1"/>
</dbReference>
<dbReference type="Gene3D" id="1.25.40.10">
    <property type="entry name" value="Tetratricopeptide repeat domain"/>
    <property type="match status" value="2"/>
</dbReference>
<dbReference type="NCBIfam" id="NF040586">
    <property type="entry name" value="FxSxx_TPR"/>
    <property type="match status" value="1"/>
</dbReference>
<feature type="region of interest" description="Disordered" evidence="1">
    <location>
        <begin position="363"/>
        <end position="383"/>
    </location>
</feature>
<dbReference type="PANTHER" id="PTHR35205:SF1">
    <property type="entry name" value="ZU5 DOMAIN-CONTAINING PROTEIN"/>
    <property type="match status" value="1"/>
</dbReference>
<accession>A0ABW1D8W0</accession>
<protein>
    <submittedName>
        <fullName evidence="3">FxSxx-COOH system tetratricopeptide repeat protein</fullName>
    </submittedName>
</protein>
<evidence type="ECO:0000259" key="2">
    <source>
        <dbReference type="Pfam" id="PF00931"/>
    </source>
</evidence>
<dbReference type="Pfam" id="PF00931">
    <property type="entry name" value="NB-ARC"/>
    <property type="match status" value="1"/>
</dbReference>
<dbReference type="CDD" id="cd01983">
    <property type="entry name" value="SIMIBI"/>
    <property type="match status" value="1"/>
</dbReference>
<gene>
    <name evidence="3" type="primary">fxsT</name>
    <name evidence="3" type="ORF">ACFPZ3_60015</name>
</gene>
<evidence type="ECO:0000256" key="1">
    <source>
        <dbReference type="SAM" id="MobiDB-lite"/>
    </source>
</evidence>
<dbReference type="EMBL" id="JBHSPA010000106">
    <property type="protein sequence ID" value="MFC5834001.1"/>
    <property type="molecule type" value="Genomic_DNA"/>
</dbReference>
<keyword evidence="4" id="KW-1185">Reference proteome</keyword>
<dbReference type="Gene3D" id="3.40.50.300">
    <property type="entry name" value="P-loop containing nucleotide triphosphate hydrolases"/>
    <property type="match status" value="2"/>
</dbReference>
<reference evidence="4" key="1">
    <citation type="journal article" date="2019" name="Int. J. Syst. Evol. Microbiol.">
        <title>The Global Catalogue of Microorganisms (GCM) 10K type strain sequencing project: providing services to taxonomists for standard genome sequencing and annotation.</title>
        <authorList>
            <consortium name="The Broad Institute Genomics Platform"/>
            <consortium name="The Broad Institute Genome Sequencing Center for Infectious Disease"/>
            <person name="Wu L."/>
            <person name="Ma J."/>
        </authorList>
    </citation>
    <scope>NUCLEOTIDE SEQUENCE [LARGE SCALE GENOMIC DNA]</scope>
    <source>
        <strain evidence="4">CCUG 53903</strain>
    </source>
</reference>
<dbReference type="InterPro" id="IPR027417">
    <property type="entry name" value="P-loop_NTPase"/>
</dbReference>
<dbReference type="InterPro" id="IPR011990">
    <property type="entry name" value="TPR-like_helical_dom_sf"/>
</dbReference>
<evidence type="ECO:0000313" key="3">
    <source>
        <dbReference type="EMBL" id="MFC5834001.1"/>
    </source>
</evidence>
<name>A0ABW1D8W0_9ACTN</name>
<evidence type="ECO:0000313" key="4">
    <source>
        <dbReference type="Proteomes" id="UP001596058"/>
    </source>
</evidence>
<dbReference type="SUPFAM" id="SSF52540">
    <property type="entry name" value="P-loop containing nucleoside triphosphate hydrolases"/>
    <property type="match status" value="2"/>
</dbReference>